<evidence type="ECO:0008006" key="3">
    <source>
        <dbReference type="Google" id="ProtNLM"/>
    </source>
</evidence>
<protein>
    <recommendedName>
        <fullName evidence="3">Protein kinase domain-containing protein</fullName>
    </recommendedName>
</protein>
<dbReference type="AlphaFoldDB" id="A0A3P6TWI4"/>
<dbReference type="SUPFAM" id="SSF56112">
    <property type="entry name" value="Protein kinase-like (PK-like)"/>
    <property type="match status" value="1"/>
</dbReference>
<accession>A0A3P6TWI4</accession>
<dbReference type="Proteomes" id="UP000281553">
    <property type="component" value="Unassembled WGS sequence"/>
</dbReference>
<dbReference type="InterPro" id="IPR011009">
    <property type="entry name" value="Kinase-like_dom_sf"/>
</dbReference>
<evidence type="ECO:0000313" key="1">
    <source>
        <dbReference type="EMBL" id="VDK87243.1"/>
    </source>
</evidence>
<evidence type="ECO:0000313" key="2">
    <source>
        <dbReference type="Proteomes" id="UP000281553"/>
    </source>
</evidence>
<dbReference type="Gene3D" id="3.30.200.20">
    <property type="entry name" value="Phosphorylase Kinase, domain 1"/>
    <property type="match status" value="1"/>
</dbReference>
<gene>
    <name evidence="1" type="ORF">DILT_LOCUS3991</name>
</gene>
<proteinExistence type="predicted"/>
<dbReference type="OrthoDB" id="192887at2759"/>
<dbReference type="EMBL" id="UYRU01044630">
    <property type="protein sequence ID" value="VDK87243.1"/>
    <property type="molecule type" value="Genomic_DNA"/>
</dbReference>
<dbReference type="PANTHER" id="PTHR21301">
    <property type="entry name" value="REVERSE TRANSCRIPTASE"/>
    <property type="match status" value="1"/>
</dbReference>
<keyword evidence="2" id="KW-1185">Reference proteome</keyword>
<organism evidence="1 2">
    <name type="scientific">Dibothriocephalus latus</name>
    <name type="common">Fish tapeworm</name>
    <name type="synonym">Diphyllobothrium latum</name>
    <dbReference type="NCBI Taxonomy" id="60516"/>
    <lineage>
        <taxon>Eukaryota</taxon>
        <taxon>Metazoa</taxon>
        <taxon>Spiralia</taxon>
        <taxon>Lophotrochozoa</taxon>
        <taxon>Platyhelminthes</taxon>
        <taxon>Cestoda</taxon>
        <taxon>Eucestoda</taxon>
        <taxon>Diphyllobothriidea</taxon>
        <taxon>Diphyllobothriidae</taxon>
        <taxon>Dibothriocephalus</taxon>
    </lineage>
</organism>
<sequence length="175" mass="20543">MCRAAIDLLDRMLAFNPSTRITVEEALQHPYLASFYDPKDEPVADRPFEFEEELDNVPIPVLKERMLKEVNEFPPYLFWLTLLRLQIAGKPCKDDHVPLHTYPPSSVLVLLSVRPKFWTRYVDDTFVIIELEMVQEFHDFPNSILPDIQFTMEAKTDSQLTFLYVLVHREPNGYL</sequence>
<dbReference type="Gene3D" id="1.10.510.10">
    <property type="entry name" value="Transferase(Phosphotransferase) domain 1"/>
    <property type="match status" value="1"/>
</dbReference>
<reference evidence="1 2" key="1">
    <citation type="submission" date="2018-11" db="EMBL/GenBank/DDBJ databases">
        <authorList>
            <consortium name="Pathogen Informatics"/>
        </authorList>
    </citation>
    <scope>NUCLEOTIDE SEQUENCE [LARGE SCALE GENOMIC DNA]</scope>
</reference>
<dbReference type="PANTHER" id="PTHR21301:SF11">
    <property type="entry name" value="GIY-YIG DOMAIN-CONTAINING PROTEIN"/>
    <property type="match status" value="1"/>
</dbReference>
<name>A0A3P6TWI4_DIBLA</name>